<proteinExistence type="predicted"/>
<protein>
    <recommendedName>
        <fullName evidence="1">DUF6830 domain-containing protein</fullName>
    </recommendedName>
</protein>
<dbReference type="AlphaFoldDB" id="A0A0D0AU92"/>
<evidence type="ECO:0000313" key="3">
    <source>
        <dbReference type="Proteomes" id="UP000054485"/>
    </source>
</evidence>
<dbReference type="EMBL" id="KN835175">
    <property type="protein sequence ID" value="KIK45261.1"/>
    <property type="molecule type" value="Genomic_DNA"/>
</dbReference>
<feature type="non-terminal residue" evidence="2">
    <location>
        <position position="1"/>
    </location>
</feature>
<name>A0A0D0AU92_9AGAM</name>
<dbReference type="Pfam" id="PF20722">
    <property type="entry name" value="DUF6830"/>
    <property type="match status" value="1"/>
</dbReference>
<reference evidence="3" key="2">
    <citation type="submission" date="2015-01" db="EMBL/GenBank/DDBJ databases">
        <title>Evolutionary Origins and Diversification of the Mycorrhizal Mutualists.</title>
        <authorList>
            <consortium name="DOE Joint Genome Institute"/>
            <consortium name="Mycorrhizal Genomics Consortium"/>
            <person name="Kohler A."/>
            <person name="Kuo A."/>
            <person name="Nagy L.G."/>
            <person name="Floudas D."/>
            <person name="Copeland A."/>
            <person name="Barry K.W."/>
            <person name="Cichocki N."/>
            <person name="Veneault-Fourrey C."/>
            <person name="LaButti K."/>
            <person name="Lindquist E.A."/>
            <person name="Lipzen A."/>
            <person name="Lundell T."/>
            <person name="Morin E."/>
            <person name="Murat C."/>
            <person name="Riley R."/>
            <person name="Ohm R."/>
            <person name="Sun H."/>
            <person name="Tunlid A."/>
            <person name="Henrissat B."/>
            <person name="Grigoriev I.V."/>
            <person name="Hibbett D.S."/>
            <person name="Martin F."/>
        </authorList>
    </citation>
    <scope>NUCLEOTIDE SEQUENCE [LARGE SCALE GENOMIC DNA]</scope>
    <source>
        <strain evidence="3">UH-Slu-Lm8-n1</strain>
    </source>
</reference>
<dbReference type="HOGENOM" id="CLU_006344_9_0_1"/>
<dbReference type="OrthoDB" id="3232986at2759"/>
<dbReference type="InterPro" id="IPR049233">
    <property type="entry name" value="DUF6830"/>
</dbReference>
<evidence type="ECO:0000259" key="1">
    <source>
        <dbReference type="Pfam" id="PF20722"/>
    </source>
</evidence>
<accession>A0A0D0AU92</accession>
<organism evidence="2 3">
    <name type="scientific">Suillus luteus UH-Slu-Lm8-n1</name>
    <dbReference type="NCBI Taxonomy" id="930992"/>
    <lineage>
        <taxon>Eukaryota</taxon>
        <taxon>Fungi</taxon>
        <taxon>Dikarya</taxon>
        <taxon>Basidiomycota</taxon>
        <taxon>Agaricomycotina</taxon>
        <taxon>Agaricomycetes</taxon>
        <taxon>Agaricomycetidae</taxon>
        <taxon>Boletales</taxon>
        <taxon>Suillineae</taxon>
        <taxon>Suillaceae</taxon>
        <taxon>Suillus</taxon>
    </lineage>
</organism>
<dbReference type="Proteomes" id="UP000054485">
    <property type="component" value="Unassembled WGS sequence"/>
</dbReference>
<keyword evidence="3" id="KW-1185">Reference proteome</keyword>
<gene>
    <name evidence="2" type="ORF">CY34DRAFT_39251</name>
</gene>
<reference evidence="2 3" key="1">
    <citation type="submission" date="2014-04" db="EMBL/GenBank/DDBJ databases">
        <authorList>
            <consortium name="DOE Joint Genome Institute"/>
            <person name="Kuo A."/>
            <person name="Ruytinx J."/>
            <person name="Rineau F."/>
            <person name="Colpaert J."/>
            <person name="Kohler A."/>
            <person name="Nagy L.G."/>
            <person name="Floudas D."/>
            <person name="Copeland A."/>
            <person name="Barry K.W."/>
            <person name="Cichocki N."/>
            <person name="Veneault-Fourrey C."/>
            <person name="LaButti K."/>
            <person name="Lindquist E.A."/>
            <person name="Lipzen A."/>
            <person name="Lundell T."/>
            <person name="Morin E."/>
            <person name="Murat C."/>
            <person name="Sun H."/>
            <person name="Tunlid A."/>
            <person name="Henrissat B."/>
            <person name="Grigoriev I.V."/>
            <person name="Hibbett D.S."/>
            <person name="Martin F."/>
            <person name="Nordberg H.P."/>
            <person name="Cantor M.N."/>
            <person name="Hua S.X."/>
        </authorList>
    </citation>
    <scope>NUCLEOTIDE SEQUENCE [LARGE SCALE GENOMIC DNA]</scope>
    <source>
        <strain evidence="2 3">UH-Slu-Lm8-n1</strain>
    </source>
</reference>
<sequence>LPFDHVQLWHTVRLQQTSFHHSSIILPAQTVHASPPGPGWPKGRQDAVLVNVEGGSVWPESGLTGHAICELHLIMHPMPQRGSCITWRDQYLCYVQVLTIGSIDPATEMIILKCAKYTDGTPIGNIVPLRQLRSFISLIPQLGDVADARFTKATSMHYSQSFLLNKYFDKDFYYA</sequence>
<feature type="domain" description="DUF6830" evidence="1">
    <location>
        <begin position="1"/>
        <end position="70"/>
    </location>
</feature>
<evidence type="ECO:0000313" key="2">
    <source>
        <dbReference type="EMBL" id="KIK45261.1"/>
    </source>
</evidence>
<dbReference type="InParanoid" id="A0A0D0AU92"/>
<feature type="non-terminal residue" evidence="2">
    <location>
        <position position="175"/>
    </location>
</feature>